<proteinExistence type="predicted"/>
<evidence type="ECO:0000313" key="2">
    <source>
        <dbReference type="EMBL" id="MBC5735177.1"/>
    </source>
</evidence>
<dbReference type="InterPro" id="IPR017896">
    <property type="entry name" value="4Fe4S_Fe-S-bd"/>
</dbReference>
<dbReference type="Gene3D" id="3.40.50.620">
    <property type="entry name" value="HUPs"/>
    <property type="match status" value="1"/>
</dbReference>
<evidence type="ECO:0000313" key="3">
    <source>
        <dbReference type="Proteomes" id="UP000661435"/>
    </source>
</evidence>
<gene>
    <name evidence="2" type="ORF">H8S57_15845</name>
</gene>
<organism evidence="2 3">
    <name type="scientific">Lawsonibacter hominis</name>
    <dbReference type="NCBI Taxonomy" id="2763053"/>
    <lineage>
        <taxon>Bacteria</taxon>
        <taxon>Bacillati</taxon>
        <taxon>Bacillota</taxon>
        <taxon>Clostridia</taxon>
        <taxon>Eubacteriales</taxon>
        <taxon>Oscillospiraceae</taxon>
        <taxon>Lawsonibacter</taxon>
    </lineage>
</organism>
<dbReference type="SUPFAM" id="SSF54862">
    <property type="entry name" value="4Fe-4S ferredoxins"/>
    <property type="match status" value="1"/>
</dbReference>
<dbReference type="Pfam" id="PF01507">
    <property type="entry name" value="PAPS_reduct"/>
    <property type="match status" value="1"/>
</dbReference>
<evidence type="ECO:0000259" key="1">
    <source>
        <dbReference type="PROSITE" id="PS51379"/>
    </source>
</evidence>
<comment type="caution">
    <text evidence="2">The sequence shown here is derived from an EMBL/GenBank/DDBJ whole genome shotgun (WGS) entry which is preliminary data.</text>
</comment>
<dbReference type="InterPro" id="IPR002500">
    <property type="entry name" value="PAPS_reduct_dom"/>
</dbReference>
<dbReference type="InterPro" id="IPR050128">
    <property type="entry name" value="Sulfate_adenylyltrnsfr_sub2"/>
</dbReference>
<sequence>MIKYTCKNCNITTELSECPHCGERTEIANSTVYWCECCNVPIFDEHCPICGSKGKRIGSDIRPVFPQERLLLEILLGCPLKYKNSSVWNTAGNYYYADGEKISFTASQTKDVDADYVREQLKLYETQNQNTAFEAVIEKFLLANRKRYEDITDEATRFIRKMAESYDTTEMYVSFSGGKDSTVVSSLVMRALCTEEILHIYGDTTLEFPETEAYVARFRKAYPKTPVLTSRNKDKNFEELCKQLGPPSRVMRWCCTIFKTGAIQRKITSLFRGKKRILTFFGIRRSESTSRSKYDRESDSPKIAIQKTVSPIIDWLDFDIWLYLLTTGIDFNTAYRLGYTRVGCWCCPNNSAWSGFMSRVYMPERYEHFRNLLIDFAKKIGKPDPEVYVDDGNWKARQGGNGLEYAQSSVITFEPCALQENTLNFELQKPITEELYELFKPFGYINYDLGNARLGEVYVLDKDGSLLLKLQGKIGSKTLKVSILNKKAGHCKSIKAVEDKVKCQITKYQMCMGCLGCESACAKGAINIQTDHTGLLSYKIADHKCVRCGFCIGHYDGGCYMRKVMTIKRS</sequence>
<name>A0A8J6JH29_9FIRM</name>
<dbReference type="RefSeq" id="WP_186908952.1">
    <property type="nucleotide sequence ID" value="NZ_JACOPP010000044.1"/>
</dbReference>
<reference evidence="2" key="1">
    <citation type="submission" date="2020-08" db="EMBL/GenBank/DDBJ databases">
        <title>Genome public.</title>
        <authorList>
            <person name="Liu C."/>
            <person name="Sun Q."/>
        </authorList>
    </citation>
    <scope>NUCLEOTIDE SEQUENCE</scope>
    <source>
        <strain evidence="2">NSJ-51</strain>
    </source>
</reference>
<dbReference type="AlphaFoldDB" id="A0A8J6JH29"/>
<dbReference type="InterPro" id="IPR014729">
    <property type="entry name" value="Rossmann-like_a/b/a_fold"/>
</dbReference>
<keyword evidence="3" id="KW-1185">Reference proteome</keyword>
<dbReference type="PANTHER" id="PTHR43196">
    <property type="entry name" value="SULFATE ADENYLYLTRANSFERASE SUBUNIT 2"/>
    <property type="match status" value="1"/>
</dbReference>
<feature type="domain" description="4Fe-4S ferredoxin-type" evidence="1">
    <location>
        <begin position="501"/>
        <end position="531"/>
    </location>
</feature>
<dbReference type="Gene3D" id="3.30.70.20">
    <property type="match status" value="1"/>
</dbReference>
<dbReference type="GO" id="GO:0003824">
    <property type="term" value="F:catalytic activity"/>
    <property type="evidence" value="ECO:0007669"/>
    <property type="project" value="InterPro"/>
</dbReference>
<protein>
    <submittedName>
        <fullName evidence="2">Phosphoadenosine phosphosulfate reductase family protein</fullName>
    </submittedName>
</protein>
<dbReference type="SUPFAM" id="SSF52402">
    <property type="entry name" value="Adenine nucleotide alpha hydrolases-like"/>
    <property type="match status" value="1"/>
</dbReference>
<accession>A0A8J6JH29</accession>
<dbReference type="Proteomes" id="UP000661435">
    <property type="component" value="Unassembled WGS sequence"/>
</dbReference>
<dbReference type="PROSITE" id="PS51379">
    <property type="entry name" value="4FE4S_FER_2"/>
    <property type="match status" value="1"/>
</dbReference>
<dbReference type="EMBL" id="JACOPP010000044">
    <property type="protein sequence ID" value="MBC5735177.1"/>
    <property type="molecule type" value="Genomic_DNA"/>
</dbReference>
<dbReference type="PANTHER" id="PTHR43196:SF2">
    <property type="entry name" value="PHOSPHOADENOSINE PHOSPHOSULFATE REDUCTASE"/>
    <property type="match status" value="1"/>
</dbReference>